<reference evidence="2" key="1">
    <citation type="submission" date="2018-08" db="EMBL/GenBank/DDBJ databases">
        <authorList>
            <person name="Rossello M."/>
        </authorList>
    </citation>
    <scope>NUCLEOTIDE SEQUENCE [LARGE SCALE GENOMIC DNA]</scope>
    <source>
        <strain evidence="2">cv. Chinese Spring</strain>
    </source>
</reference>
<dbReference type="PANTHER" id="PTHR33132">
    <property type="entry name" value="OSJNBB0118P14.9 PROTEIN"/>
    <property type="match status" value="1"/>
</dbReference>
<evidence type="ECO:0000313" key="3">
    <source>
        <dbReference type="Proteomes" id="UP000019116"/>
    </source>
</evidence>
<dbReference type="PaxDb" id="4565-Traes_2AL_FCACEE2AC.1"/>
<feature type="compositionally biased region" description="Polar residues" evidence="1">
    <location>
        <begin position="122"/>
        <end position="133"/>
    </location>
</feature>
<evidence type="ECO:0000313" key="2">
    <source>
        <dbReference type="EnsemblPlants" id="TraesCS2A02G290600.1.cds1"/>
    </source>
</evidence>
<name>A0A3B6AZR5_WHEAT</name>
<sequence length="133" mass="13716">MPMQKQETQGAEMASNYVDTTGEEGRFHAHGHHSNSTTPTGEAASPKNTRRRWPGSASAPSGAGHRLASKCVCAPATHAGSFKCRFHRTNSQGHGHGQGQGSRPSSPPSPAAANAVPRHPASPSSSSGIVATQ</sequence>
<feature type="region of interest" description="Disordered" evidence="1">
    <location>
        <begin position="1"/>
        <end position="67"/>
    </location>
</feature>
<accession>A0A3B6AZR5</accession>
<dbReference type="EnsemblPlants" id="TraesCS2A02G290600.1">
    <property type="protein sequence ID" value="TraesCS2A02G290600.1.cds1"/>
    <property type="gene ID" value="TraesCS2A02G290600"/>
</dbReference>
<protein>
    <submittedName>
        <fullName evidence="2">Uncharacterized protein</fullName>
    </submittedName>
</protein>
<dbReference type="Gramene" id="TraesCS2A02G290600.1">
    <property type="protein sequence ID" value="TraesCS2A02G290600.1.cds1"/>
    <property type="gene ID" value="TraesCS2A02G290600"/>
</dbReference>
<evidence type="ECO:0000256" key="1">
    <source>
        <dbReference type="SAM" id="MobiDB-lite"/>
    </source>
</evidence>
<dbReference type="AlphaFoldDB" id="A0A3B6AZR5"/>
<dbReference type="Gramene" id="TraesCS2A03G0726900.1">
    <property type="protein sequence ID" value="TraesCS2A03G0726900.1.CDS1"/>
    <property type="gene ID" value="TraesCS2A03G0726900"/>
</dbReference>
<dbReference type="PANTHER" id="PTHR33132:SF145">
    <property type="entry name" value="OS04G0403900 PROTEIN"/>
    <property type="match status" value="1"/>
</dbReference>
<proteinExistence type="predicted"/>
<dbReference type="OMA" id="QKQETQG"/>
<keyword evidence="3" id="KW-1185">Reference proteome</keyword>
<feature type="region of interest" description="Disordered" evidence="1">
    <location>
        <begin position="85"/>
        <end position="133"/>
    </location>
</feature>
<reference evidence="2" key="2">
    <citation type="submission" date="2018-10" db="UniProtKB">
        <authorList>
            <consortium name="EnsemblPlants"/>
        </authorList>
    </citation>
    <scope>IDENTIFICATION</scope>
</reference>
<organism evidence="2">
    <name type="scientific">Triticum aestivum</name>
    <name type="common">Wheat</name>
    <dbReference type="NCBI Taxonomy" id="4565"/>
    <lineage>
        <taxon>Eukaryota</taxon>
        <taxon>Viridiplantae</taxon>
        <taxon>Streptophyta</taxon>
        <taxon>Embryophyta</taxon>
        <taxon>Tracheophyta</taxon>
        <taxon>Spermatophyta</taxon>
        <taxon>Magnoliopsida</taxon>
        <taxon>Liliopsida</taxon>
        <taxon>Poales</taxon>
        <taxon>Poaceae</taxon>
        <taxon>BOP clade</taxon>
        <taxon>Pooideae</taxon>
        <taxon>Triticodae</taxon>
        <taxon>Triticeae</taxon>
        <taxon>Triticinae</taxon>
        <taxon>Triticum</taxon>
    </lineage>
</organism>
<dbReference type="Proteomes" id="UP000019116">
    <property type="component" value="Chromosome 2A"/>
</dbReference>
<dbReference type="OrthoDB" id="1932391at2759"/>